<dbReference type="HAMAP" id="MF_00131">
    <property type="entry name" value="Trp_synth_alpha"/>
    <property type="match status" value="1"/>
</dbReference>
<evidence type="ECO:0000256" key="7">
    <source>
        <dbReference type="ARBA" id="ARBA00023239"/>
    </source>
</evidence>
<dbReference type="PANTHER" id="PTHR43406">
    <property type="entry name" value="TRYPTOPHAN SYNTHASE, ALPHA CHAIN"/>
    <property type="match status" value="1"/>
</dbReference>
<evidence type="ECO:0000256" key="10">
    <source>
        <dbReference type="RuleBase" id="RU003662"/>
    </source>
</evidence>
<dbReference type="InterPro" id="IPR011060">
    <property type="entry name" value="RibuloseP-bd_barrel"/>
</dbReference>
<feature type="region of interest" description="Disordered" evidence="11">
    <location>
        <begin position="1"/>
        <end position="40"/>
    </location>
</feature>
<protein>
    <recommendedName>
        <fullName evidence="9">Tryptophan synthase alpha chain</fullName>
        <ecNumber evidence="9">4.2.1.20</ecNumber>
    </recommendedName>
</protein>
<evidence type="ECO:0000256" key="11">
    <source>
        <dbReference type="SAM" id="MobiDB-lite"/>
    </source>
</evidence>
<accession>A0A4D6HIY6</accession>
<dbReference type="CDD" id="cd04724">
    <property type="entry name" value="Tryptophan_synthase_alpha"/>
    <property type="match status" value="1"/>
</dbReference>
<dbReference type="AlphaFoldDB" id="A0A4D6HIY6"/>
<evidence type="ECO:0000256" key="4">
    <source>
        <dbReference type="ARBA" id="ARBA00022605"/>
    </source>
</evidence>
<evidence type="ECO:0000256" key="3">
    <source>
        <dbReference type="ARBA" id="ARBA00011270"/>
    </source>
</evidence>
<proteinExistence type="inferred from homology"/>
<dbReference type="Gene3D" id="3.20.20.70">
    <property type="entry name" value="Aldolase class I"/>
    <property type="match status" value="1"/>
</dbReference>
<dbReference type="SUPFAM" id="SSF51366">
    <property type="entry name" value="Ribulose-phoshate binding barrel"/>
    <property type="match status" value="1"/>
</dbReference>
<dbReference type="InterPro" id="IPR013785">
    <property type="entry name" value="Aldolase_TIM"/>
</dbReference>
<feature type="region of interest" description="Disordered" evidence="11">
    <location>
        <begin position="310"/>
        <end position="334"/>
    </location>
</feature>
<dbReference type="GO" id="GO:0004834">
    <property type="term" value="F:tryptophan synthase activity"/>
    <property type="evidence" value="ECO:0007669"/>
    <property type="project" value="UniProtKB-UniRule"/>
</dbReference>
<dbReference type="Proteomes" id="UP000296822">
    <property type="component" value="Chromosome"/>
</dbReference>
<feature type="compositionally biased region" description="Acidic residues" evidence="11">
    <location>
        <begin position="324"/>
        <end position="334"/>
    </location>
</feature>
<dbReference type="PROSITE" id="PS00167">
    <property type="entry name" value="TRP_SYNTHASE_ALPHA"/>
    <property type="match status" value="1"/>
</dbReference>
<feature type="compositionally biased region" description="Basic and acidic residues" evidence="11">
    <location>
        <begin position="1"/>
        <end position="22"/>
    </location>
</feature>
<dbReference type="PANTHER" id="PTHR43406:SF1">
    <property type="entry name" value="TRYPTOPHAN SYNTHASE ALPHA CHAIN, CHLOROPLASTIC"/>
    <property type="match status" value="1"/>
</dbReference>
<gene>
    <name evidence="9" type="primary">trpA</name>
    <name evidence="12" type="ORF">DV706_03240</name>
</gene>
<evidence type="ECO:0000256" key="1">
    <source>
        <dbReference type="ARBA" id="ARBA00003365"/>
    </source>
</evidence>
<reference evidence="12 13" key="1">
    <citation type="journal article" date="2019" name="Nat. Commun.">
        <title>A new type of DNA phosphorothioation-based antiviral system in archaea.</title>
        <authorList>
            <person name="Xiong L."/>
            <person name="Liu S."/>
            <person name="Chen S."/>
            <person name="Xiao Y."/>
            <person name="Zhu B."/>
            <person name="Gao Y."/>
            <person name="Zhang Y."/>
            <person name="Chen B."/>
            <person name="Luo J."/>
            <person name="Deng Z."/>
            <person name="Chen X."/>
            <person name="Wang L."/>
            <person name="Chen S."/>
        </authorList>
    </citation>
    <scope>NUCLEOTIDE SEQUENCE [LARGE SCALE GENOMIC DNA]</scope>
    <source>
        <strain evidence="12 13">JCM 10635</strain>
    </source>
</reference>
<keyword evidence="4 9" id="KW-0028">Amino-acid biosynthesis</keyword>
<keyword evidence="7 9" id="KW-0456">Lyase</keyword>
<dbReference type="GeneID" id="39850246"/>
<dbReference type="KEGG" id="nbg:DV706_03240"/>
<comment type="similarity">
    <text evidence="9 10">Belongs to the TrpA family.</text>
</comment>
<dbReference type="EC" id="4.2.1.20" evidence="9"/>
<comment type="pathway">
    <text evidence="2 9">Amino-acid biosynthesis; L-tryptophan biosynthesis; L-tryptophan from chorismate: step 5/5.</text>
</comment>
<dbReference type="InterPro" id="IPR002028">
    <property type="entry name" value="Trp_synthase_suA"/>
</dbReference>
<evidence type="ECO:0000313" key="12">
    <source>
        <dbReference type="EMBL" id="QCC53581.1"/>
    </source>
</evidence>
<evidence type="ECO:0000256" key="8">
    <source>
        <dbReference type="ARBA" id="ARBA00049047"/>
    </source>
</evidence>
<keyword evidence="5 9" id="KW-0822">Tryptophan biosynthesis</keyword>
<organism evidence="12 13">
    <name type="scientific">Natronorubrum bangense</name>
    <dbReference type="NCBI Taxonomy" id="61858"/>
    <lineage>
        <taxon>Archaea</taxon>
        <taxon>Methanobacteriati</taxon>
        <taxon>Methanobacteriota</taxon>
        <taxon>Stenosarchaea group</taxon>
        <taxon>Halobacteria</taxon>
        <taxon>Halobacteriales</taxon>
        <taxon>Natrialbaceae</taxon>
        <taxon>Natronorubrum</taxon>
    </lineage>
</organism>
<comment type="subunit">
    <text evidence="3 9">Tetramer of two alpha and two beta chains.</text>
</comment>
<evidence type="ECO:0000256" key="2">
    <source>
        <dbReference type="ARBA" id="ARBA00004733"/>
    </source>
</evidence>
<evidence type="ECO:0000313" key="13">
    <source>
        <dbReference type="Proteomes" id="UP000296822"/>
    </source>
</evidence>
<sequence>MIDEDRRPTGDDPRRAGSDGTERPASASGELRADGGEQFDSDIEAAIRDNHPALITYLTAGDPSLEDTKAYVEALDRGGADLIELGLPFSEPIAEGPTIQAAINRALEAGTTAAGFFELVDDLETEAPLLVMTYYNMILQYGDSEAPRASESDAAPPQSKPDVRPFVERAAEVGLSGIIVPDLPAEESEPLREACDDHGLDLVFIIAPTTEGERLETIMSQVSGFAYVQARLGTTGARADVSNATHDSLARLSAYDVPKAVGFGVSKGEHAAEIIEAGADGVIVGSALIDIVADSDDPASDLEAKAQELKRGALRGAGGGTEADPIDAPEPEQP</sequence>
<evidence type="ECO:0000256" key="6">
    <source>
        <dbReference type="ARBA" id="ARBA00023141"/>
    </source>
</evidence>
<dbReference type="RefSeq" id="WP_006066581.1">
    <property type="nucleotide sequence ID" value="NZ_CP031305.1"/>
</dbReference>
<dbReference type="UniPathway" id="UPA00035">
    <property type="reaction ID" value="UER00044"/>
</dbReference>
<dbReference type="NCBIfam" id="TIGR00262">
    <property type="entry name" value="trpA"/>
    <property type="match status" value="1"/>
</dbReference>
<feature type="active site" description="Proton acceptor" evidence="9">
    <location>
        <position position="95"/>
    </location>
</feature>
<feature type="active site" description="Proton acceptor" evidence="9">
    <location>
        <position position="84"/>
    </location>
</feature>
<dbReference type="EMBL" id="CP031305">
    <property type="protein sequence ID" value="QCC53581.1"/>
    <property type="molecule type" value="Genomic_DNA"/>
</dbReference>
<comment type="function">
    <text evidence="1 9">The alpha subunit is responsible for the aldol cleavage of indoleglycerol phosphate to indole and glyceraldehyde 3-phosphate.</text>
</comment>
<evidence type="ECO:0000256" key="9">
    <source>
        <dbReference type="HAMAP-Rule" id="MF_00131"/>
    </source>
</evidence>
<comment type="catalytic activity">
    <reaction evidence="8 9">
        <text>(1S,2R)-1-C-(indol-3-yl)glycerol 3-phosphate + L-serine = D-glyceraldehyde 3-phosphate + L-tryptophan + H2O</text>
        <dbReference type="Rhea" id="RHEA:10532"/>
        <dbReference type="ChEBI" id="CHEBI:15377"/>
        <dbReference type="ChEBI" id="CHEBI:33384"/>
        <dbReference type="ChEBI" id="CHEBI:57912"/>
        <dbReference type="ChEBI" id="CHEBI:58866"/>
        <dbReference type="ChEBI" id="CHEBI:59776"/>
        <dbReference type="EC" id="4.2.1.20"/>
    </reaction>
</comment>
<dbReference type="GO" id="GO:0005829">
    <property type="term" value="C:cytosol"/>
    <property type="evidence" value="ECO:0007669"/>
    <property type="project" value="TreeGrafter"/>
</dbReference>
<dbReference type="InterPro" id="IPR018204">
    <property type="entry name" value="Trp_synthase_alpha_AS"/>
</dbReference>
<evidence type="ECO:0000256" key="5">
    <source>
        <dbReference type="ARBA" id="ARBA00022822"/>
    </source>
</evidence>
<name>A0A4D6HIY6_9EURY</name>
<dbReference type="Pfam" id="PF00290">
    <property type="entry name" value="Trp_syntA"/>
    <property type="match status" value="1"/>
</dbReference>
<keyword evidence="6 9" id="KW-0057">Aromatic amino acid biosynthesis</keyword>